<keyword evidence="3" id="KW-0812">Transmembrane</keyword>
<keyword evidence="5" id="KW-1185">Reference proteome</keyword>
<sequence length="515" mass="57825">MVWNKVTNVLDRGNEDSPEKDEIPLTMDALRQILVNMSDAEVIERTALDERTITLLYIKTLIDLERLNESVIGPLSVLSDNTVCECITASSISEVTGQQKAKLLLMQGSVLVHDDRIDRWWAVSLPSSLGRSIESSDTETIILGPKDSFSEKIDENITLIRRRLPTPDLKTEQFSVGSLSKTTIVIMYMEGITNPKHVAIAREKIEAIDYDMILEASHLGFFMEDHVHSVFPQFMQTDRPDASAYYLGTGKLVIMVGGTPFVLIAPMTFFHLFHSPEDYINRWLVASFLRLVRYLSFMLSITLIPLYVALTTHHYQMVPLQILFVLLDSRSKLPFTPFWEACCMLITLEIMKEASLRMPAKSGQTLGVIGGIVIGQAAVEAGFASKVLIVLVGISAIASFLVPNYMITKANTMVQFALLILASYLGLLGVVLGIILLLIHLNGLSSLKQPYFAPVAPFFWRDWKDLFIRAPLPSLRSRPLFLNPLKKWICAAYAPVSGSSQYGLGHHRRWHYIQH</sequence>
<proteinExistence type="inferred from homology"/>
<dbReference type="RefSeq" id="WP_256555641.1">
    <property type="nucleotide sequence ID" value="NZ_JANHOF010000023.1"/>
</dbReference>
<dbReference type="PIRSF" id="PIRSF005690">
    <property type="entry name" value="GerBA"/>
    <property type="match status" value="1"/>
</dbReference>
<comment type="similarity">
    <text evidence="1">Belongs to the GerABKA family.</text>
</comment>
<evidence type="ECO:0000313" key="5">
    <source>
        <dbReference type="Proteomes" id="UP001589818"/>
    </source>
</evidence>
<dbReference type="InterPro" id="IPR050768">
    <property type="entry name" value="UPF0353/GerABKA_families"/>
</dbReference>
<dbReference type="PANTHER" id="PTHR22550:SF5">
    <property type="entry name" value="LEUCINE ZIPPER PROTEIN 4"/>
    <property type="match status" value="1"/>
</dbReference>
<comment type="caution">
    <text evidence="4">The sequence shown here is derived from an EMBL/GenBank/DDBJ whole genome shotgun (WGS) entry which is preliminary data.</text>
</comment>
<feature type="transmembrane region" description="Helical" evidence="3">
    <location>
        <begin position="387"/>
        <end position="407"/>
    </location>
</feature>
<evidence type="ECO:0000256" key="3">
    <source>
        <dbReference type="SAM" id="Phobius"/>
    </source>
</evidence>
<evidence type="ECO:0000256" key="1">
    <source>
        <dbReference type="ARBA" id="ARBA00005278"/>
    </source>
</evidence>
<feature type="transmembrane region" description="Helical" evidence="3">
    <location>
        <begin position="413"/>
        <end position="439"/>
    </location>
</feature>
<dbReference type="InterPro" id="IPR004995">
    <property type="entry name" value="Spore_Ger"/>
</dbReference>
<dbReference type="EMBL" id="JBHLVF010000037">
    <property type="protein sequence ID" value="MFC0394008.1"/>
    <property type="molecule type" value="Genomic_DNA"/>
</dbReference>
<protein>
    <submittedName>
        <fullName evidence="4">Spore germination protein</fullName>
    </submittedName>
</protein>
<feature type="transmembrane region" description="Helical" evidence="3">
    <location>
        <begin position="252"/>
        <end position="273"/>
    </location>
</feature>
<evidence type="ECO:0000256" key="2">
    <source>
        <dbReference type="ARBA" id="ARBA00023136"/>
    </source>
</evidence>
<feature type="transmembrane region" description="Helical" evidence="3">
    <location>
        <begin position="294"/>
        <end position="315"/>
    </location>
</feature>
<keyword evidence="3" id="KW-1133">Transmembrane helix</keyword>
<dbReference type="PANTHER" id="PTHR22550">
    <property type="entry name" value="SPORE GERMINATION PROTEIN"/>
    <property type="match status" value="1"/>
</dbReference>
<reference evidence="4 5" key="1">
    <citation type="submission" date="2024-09" db="EMBL/GenBank/DDBJ databases">
        <authorList>
            <person name="Sun Q."/>
            <person name="Mori K."/>
        </authorList>
    </citation>
    <scope>NUCLEOTIDE SEQUENCE [LARGE SCALE GENOMIC DNA]</scope>
    <source>
        <strain evidence="4 5">CCM 4839</strain>
    </source>
</reference>
<gene>
    <name evidence="4" type="ORF">ACFFJ8_21885</name>
</gene>
<dbReference type="Pfam" id="PF03323">
    <property type="entry name" value="GerA"/>
    <property type="match status" value="1"/>
</dbReference>
<keyword evidence="2 3" id="KW-0472">Membrane</keyword>
<dbReference type="Proteomes" id="UP001589818">
    <property type="component" value="Unassembled WGS sequence"/>
</dbReference>
<evidence type="ECO:0000313" key="4">
    <source>
        <dbReference type="EMBL" id="MFC0394008.1"/>
    </source>
</evidence>
<name>A0ABV6JDK8_9BACL</name>
<accession>A0ABV6JDK8</accession>
<organism evidence="4 5">
    <name type="scientific">Paenibacillus mendelii</name>
    <dbReference type="NCBI Taxonomy" id="206163"/>
    <lineage>
        <taxon>Bacteria</taxon>
        <taxon>Bacillati</taxon>
        <taxon>Bacillota</taxon>
        <taxon>Bacilli</taxon>
        <taxon>Bacillales</taxon>
        <taxon>Paenibacillaceae</taxon>
        <taxon>Paenibacillus</taxon>
    </lineage>
</organism>